<dbReference type="InterPro" id="IPR027417">
    <property type="entry name" value="P-loop_NTPase"/>
</dbReference>
<dbReference type="FunFam" id="1.20.1560.10:FF:000013">
    <property type="entry name" value="ABC transporter C family member 2"/>
    <property type="match status" value="1"/>
</dbReference>
<dbReference type="PROSITE" id="PS50929">
    <property type="entry name" value="ABC_TM1F"/>
    <property type="match status" value="2"/>
</dbReference>
<feature type="transmembrane region" description="Helical" evidence="11">
    <location>
        <begin position="431"/>
        <end position="453"/>
    </location>
</feature>
<evidence type="ECO:0000313" key="14">
    <source>
        <dbReference type="EMBL" id="SGZ53370.1"/>
    </source>
</evidence>
<evidence type="ECO:0000256" key="9">
    <source>
        <dbReference type="ARBA" id="ARBA00023136"/>
    </source>
</evidence>
<dbReference type="InterPro" id="IPR044746">
    <property type="entry name" value="ABCC_6TM_D1"/>
</dbReference>
<dbReference type="InterPro" id="IPR036640">
    <property type="entry name" value="ABC1_TM_sf"/>
</dbReference>
<evidence type="ECO:0000256" key="4">
    <source>
        <dbReference type="ARBA" id="ARBA00022692"/>
    </source>
</evidence>
<dbReference type="STRING" id="45354.A0A1L0BT03"/>
<keyword evidence="4 11" id="KW-0812">Transmembrane</keyword>
<dbReference type="Pfam" id="PF00005">
    <property type="entry name" value="ABC_tran"/>
    <property type="match status" value="2"/>
</dbReference>
<evidence type="ECO:0000256" key="2">
    <source>
        <dbReference type="ARBA" id="ARBA00022448"/>
    </source>
</evidence>
<keyword evidence="15" id="KW-1185">Reference proteome</keyword>
<dbReference type="Gene3D" id="3.40.50.300">
    <property type="entry name" value="P-loop containing nucleotide triphosphate hydrolases"/>
    <property type="match status" value="2"/>
</dbReference>
<gene>
    <name evidence="14" type="ORF">SAMEA4029010_CIC11G00000003453</name>
</gene>
<dbReference type="InterPro" id="IPR011527">
    <property type="entry name" value="ABC1_TM_dom"/>
</dbReference>
<evidence type="ECO:0000259" key="13">
    <source>
        <dbReference type="PROSITE" id="PS50929"/>
    </source>
</evidence>
<dbReference type="GO" id="GO:0016887">
    <property type="term" value="F:ATP hydrolysis activity"/>
    <property type="evidence" value="ECO:0007669"/>
    <property type="project" value="InterPro"/>
</dbReference>
<dbReference type="SMART" id="SM00382">
    <property type="entry name" value="AAA"/>
    <property type="match status" value="2"/>
</dbReference>
<proteinExistence type="predicted"/>
<dbReference type="OrthoDB" id="6500128at2759"/>
<evidence type="ECO:0000256" key="11">
    <source>
        <dbReference type="SAM" id="Phobius"/>
    </source>
</evidence>
<feature type="domain" description="ABC transporter" evidence="12">
    <location>
        <begin position="607"/>
        <end position="852"/>
    </location>
</feature>
<feature type="transmembrane region" description="Helical" evidence="11">
    <location>
        <begin position="31"/>
        <end position="52"/>
    </location>
</feature>
<dbReference type="CDD" id="cd03250">
    <property type="entry name" value="ABCC_MRP_domain1"/>
    <property type="match status" value="1"/>
</dbReference>
<comment type="function">
    <text evidence="10">Cooperates for the ATP-dependent vacuolar transport of bilirubin and glutathione conjugates.</text>
</comment>
<organism evidence="14 15">
    <name type="scientific">Sungouiella intermedia</name>
    <dbReference type="NCBI Taxonomy" id="45354"/>
    <lineage>
        <taxon>Eukaryota</taxon>
        <taxon>Fungi</taxon>
        <taxon>Dikarya</taxon>
        <taxon>Ascomycota</taxon>
        <taxon>Saccharomycotina</taxon>
        <taxon>Pichiomycetes</taxon>
        <taxon>Metschnikowiaceae</taxon>
        <taxon>Sungouiella</taxon>
    </lineage>
</organism>
<dbReference type="GO" id="GO:0042144">
    <property type="term" value="P:vacuole fusion, non-autophagic"/>
    <property type="evidence" value="ECO:0007669"/>
    <property type="project" value="UniProtKB-ARBA"/>
</dbReference>
<dbReference type="SUPFAM" id="SSF52540">
    <property type="entry name" value="P-loop containing nucleoside triphosphate hydrolases"/>
    <property type="match status" value="2"/>
</dbReference>
<dbReference type="CDD" id="cd18603">
    <property type="entry name" value="ABC_6TM_MRP1_2_3_6_D2_like"/>
    <property type="match status" value="1"/>
</dbReference>
<feature type="transmembrane region" description="Helical" evidence="11">
    <location>
        <begin position="1070"/>
        <end position="1097"/>
    </location>
</feature>
<dbReference type="InterPro" id="IPR056227">
    <property type="entry name" value="TMD0_ABC"/>
</dbReference>
<dbReference type="CDD" id="cd03244">
    <property type="entry name" value="ABCC_MRP_domain2"/>
    <property type="match status" value="1"/>
</dbReference>
<evidence type="ECO:0000256" key="7">
    <source>
        <dbReference type="ARBA" id="ARBA00022840"/>
    </source>
</evidence>
<keyword evidence="2" id="KW-0813">Transport</keyword>
<evidence type="ECO:0000256" key="5">
    <source>
        <dbReference type="ARBA" id="ARBA00022737"/>
    </source>
</evidence>
<evidence type="ECO:0000313" key="15">
    <source>
        <dbReference type="Proteomes" id="UP000182334"/>
    </source>
</evidence>
<protein>
    <submittedName>
        <fullName evidence="14">CIC11C00000003453</fullName>
    </submittedName>
</protein>
<feature type="domain" description="ABC transmembrane type-1" evidence="13">
    <location>
        <begin position="298"/>
        <end position="574"/>
    </location>
</feature>
<feature type="transmembrane region" description="Helical" evidence="11">
    <location>
        <begin position="517"/>
        <end position="539"/>
    </location>
</feature>
<name>A0A1L0BT03_9ASCO</name>
<reference evidence="14 15" key="1">
    <citation type="submission" date="2016-10" db="EMBL/GenBank/DDBJ databases">
        <authorList>
            <person name="de Groot N.N."/>
        </authorList>
    </citation>
    <scope>NUCLEOTIDE SEQUENCE [LARGE SCALE GENOMIC DNA]</scope>
    <source>
        <strain evidence="14 15">CBS 141442</strain>
    </source>
</reference>
<evidence type="ECO:0000256" key="6">
    <source>
        <dbReference type="ARBA" id="ARBA00022741"/>
    </source>
</evidence>
<feature type="domain" description="ABC transmembrane type-1" evidence="13">
    <location>
        <begin position="943"/>
        <end position="1227"/>
    </location>
</feature>
<keyword evidence="8 11" id="KW-1133">Transmembrane helix</keyword>
<feature type="transmembrane region" description="Helical" evidence="11">
    <location>
        <begin position="275"/>
        <end position="293"/>
    </location>
</feature>
<dbReference type="Pfam" id="PF24357">
    <property type="entry name" value="TMD0_ABC"/>
    <property type="match status" value="1"/>
</dbReference>
<feature type="transmembrane region" description="Helical" evidence="11">
    <location>
        <begin position="942"/>
        <end position="962"/>
    </location>
</feature>
<dbReference type="GO" id="GO:0005524">
    <property type="term" value="F:ATP binding"/>
    <property type="evidence" value="ECO:0007669"/>
    <property type="project" value="UniProtKB-KW"/>
</dbReference>
<feature type="transmembrane region" description="Helical" evidence="11">
    <location>
        <begin position="73"/>
        <end position="92"/>
    </location>
</feature>
<dbReference type="CDD" id="cd18579">
    <property type="entry name" value="ABC_6TM_ABCC_D1"/>
    <property type="match status" value="1"/>
</dbReference>
<dbReference type="PANTHER" id="PTHR24223:SF443">
    <property type="entry name" value="MULTIDRUG-RESISTANCE LIKE PROTEIN 1, ISOFORM I"/>
    <property type="match status" value="1"/>
</dbReference>
<dbReference type="PANTHER" id="PTHR24223">
    <property type="entry name" value="ATP-BINDING CASSETTE SUB-FAMILY C"/>
    <property type="match status" value="1"/>
</dbReference>
<dbReference type="PROSITE" id="PS50893">
    <property type="entry name" value="ABC_TRANSPORTER_2"/>
    <property type="match status" value="2"/>
</dbReference>
<dbReference type="FunFam" id="1.20.1560.10:FF:000020">
    <property type="entry name" value="ABC metal ion transporter"/>
    <property type="match status" value="1"/>
</dbReference>
<dbReference type="InterPro" id="IPR003593">
    <property type="entry name" value="AAA+_ATPase"/>
</dbReference>
<feature type="domain" description="ABC transporter" evidence="12">
    <location>
        <begin position="1264"/>
        <end position="1500"/>
    </location>
</feature>
<dbReference type="Pfam" id="PF00664">
    <property type="entry name" value="ABC_membrane"/>
    <property type="match status" value="2"/>
</dbReference>
<feature type="transmembrane region" description="Helical" evidence="11">
    <location>
        <begin position="326"/>
        <end position="346"/>
    </location>
</feature>
<keyword evidence="6" id="KW-0547">Nucleotide-binding</keyword>
<keyword evidence="7" id="KW-0067">ATP-binding</keyword>
<evidence type="ECO:0000256" key="3">
    <source>
        <dbReference type="ARBA" id="ARBA00022554"/>
    </source>
</evidence>
<dbReference type="GO" id="GO:0140359">
    <property type="term" value="F:ABC-type transporter activity"/>
    <property type="evidence" value="ECO:0007669"/>
    <property type="project" value="InterPro"/>
</dbReference>
<dbReference type="EMBL" id="LT635759">
    <property type="protein sequence ID" value="SGZ53370.1"/>
    <property type="molecule type" value="Genomic_DNA"/>
</dbReference>
<feature type="transmembrane region" description="Helical" evidence="11">
    <location>
        <begin position="983"/>
        <end position="1008"/>
    </location>
</feature>
<dbReference type="InterPro" id="IPR003439">
    <property type="entry name" value="ABC_transporter-like_ATP-bd"/>
</dbReference>
<sequence>MVYPRPPLTCGPRALWHPLAPSSENAFNPCFLTNVVFVFSASMAAVGLIQLASYRKKPLYGPLSPKNTGLAHYLRCTLVILHNLMLVALIASLSIYERYADHKFIPFCTLTIVSFVIIAPLHFIETATSPVALGVLLCFWPILTILELAILVQDHYTRWPVILSPLAPLLELCAVLASCAIFVFENSSRLWKPTHLLVLEYSKSETLKPLLTKPNFIAKFTFTWMNTLITNSYRNQTLVADDLPPAPSHLATEKFTKTLQKYWDDPNKKKTKRRLVISLIRAFGPLALVSFLYEASDSLLSFVQPQLLRLLIIFIGDRLNDKNVPVLKGILISFSMFGVTILQTALNNQYVLRVLKVGLGCRSSLTSLIFQKSLKLSSHSRSQRSTGDIVNLISIDAPRIQTCAQEISTVIIAPTELALCIFSLYQILGKAAFAGVAAIIIIMPINTIIVRFLKRLNKVQMKLKDNRNRITNEILVSMKSIKLYAWETPMLNRLLDARNNKELKNLRKIRGINQIGNLIWVTLPFLVSFATFSSFAYFLKTPLTSDIVFPALALLNILSRPILQLPFVINYITEASVALDRIASFLLASETDSDLVQIKSSDDTEALRLHNISFFWDHPHVPEVTEDMDFTAFHCALKNVNIVANKGDFICVVGKVGSGKSSLLSSINGQLDALDSKFPSSKPSPIQIHGTVAYCSQNPWIMNASVRENITFGYKFEEEFYNRTIEACQLLPDLKILPDGDATQVGEKGISLSGGQKARLALARAVYARADVYLLDDVLSAVDSHVGKNIIANVLSKTGLLASKTIVLATNNILVLEKADKIYLFEKGAIVEEGSYWDICASKLHPKLNELLDESGQSQVRDASKSPAPDYLSDLNITPDPSIITVPVEAFRRASLATFDWDPFRKNLSNNRTGPTVEVSAKGKVKWEVYLEYVRACSITGVIAWVILNVIATLASILNNYWLKKWAEKNAEIGDNSEAIRYISVFALLGFSTSVLNALKGILFWIFLGIRGGRIVHERMARRIMKAPMNFFERTPVGRIMNRFSNDINKVDDALPRSFNMFMGTILKTVMTFAVVGMAIPMFLVVVLFLLFVYGYYQKYYICVQRELKRMVSISRSPIFAHLQESLTGVETITSYRQNDRFIYMNNANVDFNLRSLYMLRSINRWLSVRLQFIGSIIIWTSSSLLIYKSTTASPVSAGMAGFAMSYALQITDSLKTMVRMSAEVEANIVSVERCFEYCNLPTEETEEYDYITPPKEWPAHGRIELENYSTQYAKNLDPVLKNITISVKAGEKVGVVGRTGAGKSSLVLAIFRMIPPTLGSIQIDDIDVTKLRLFDLRHNLSIIPQDSHLFEGTIRQNLDPFDEYSDERLWQVLDHLNLKHTVETLHGGQGLDSKVNEGGSNFSAGQRQLMCLSRALLNPSQVLMLDEATAAVDIQTDKIIQSTIRQEFKQKTIITIAHRLDTVMDCDRILALEEGRVREFDTPENLLKDPKLIFYNLCKQGSYI</sequence>
<comment type="subcellular location">
    <subcellularLocation>
        <location evidence="1">Vacuole membrane</location>
        <topology evidence="1">Multi-pass membrane protein</topology>
    </subcellularLocation>
</comment>
<dbReference type="Gene3D" id="1.20.1560.10">
    <property type="entry name" value="ABC transporter type 1, transmembrane domain"/>
    <property type="match status" value="2"/>
</dbReference>
<evidence type="ECO:0000256" key="8">
    <source>
        <dbReference type="ARBA" id="ARBA00022989"/>
    </source>
</evidence>
<dbReference type="InterPro" id="IPR017871">
    <property type="entry name" value="ABC_transporter-like_CS"/>
</dbReference>
<dbReference type="FunFam" id="3.40.50.300:FF:000565">
    <property type="entry name" value="ABC bile acid transporter"/>
    <property type="match status" value="1"/>
</dbReference>
<feature type="transmembrane region" description="Helical" evidence="11">
    <location>
        <begin position="131"/>
        <end position="150"/>
    </location>
</feature>
<keyword evidence="5" id="KW-0677">Repeat</keyword>
<dbReference type="InterPro" id="IPR050173">
    <property type="entry name" value="ABC_transporter_C-like"/>
</dbReference>
<accession>A0A1L0BT03</accession>
<dbReference type="PROSITE" id="PS00211">
    <property type="entry name" value="ABC_TRANSPORTER_1"/>
    <property type="match status" value="2"/>
</dbReference>
<feature type="transmembrane region" description="Helical" evidence="11">
    <location>
        <begin position="162"/>
        <end position="184"/>
    </location>
</feature>
<keyword evidence="9 11" id="KW-0472">Membrane</keyword>
<dbReference type="Proteomes" id="UP000182334">
    <property type="component" value="Chromosome IV"/>
</dbReference>
<feature type="transmembrane region" description="Helical" evidence="11">
    <location>
        <begin position="104"/>
        <end position="124"/>
    </location>
</feature>
<evidence type="ECO:0000259" key="12">
    <source>
        <dbReference type="PROSITE" id="PS50893"/>
    </source>
</evidence>
<evidence type="ECO:0000256" key="1">
    <source>
        <dbReference type="ARBA" id="ARBA00004128"/>
    </source>
</evidence>
<feature type="transmembrane region" description="Helical" evidence="11">
    <location>
        <begin position="407"/>
        <end position="425"/>
    </location>
</feature>
<keyword evidence="3" id="KW-0926">Vacuole</keyword>
<evidence type="ECO:0000256" key="10">
    <source>
        <dbReference type="ARBA" id="ARBA00053425"/>
    </source>
</evidence>
<feature type="transmembrane region" description="Helical" evidence="11">
    <location>
        <begin position="1167"/>
        <end position="1188"/>
    </location>
</feature>
<dbReference type="FunFam" id="3.40.50.300:FF:000997">
    <property type="entry name" value="Multidrug resistance-associated protein 1"/>
    <property type="match status" value="1"/>
</dbReference>
<dbReference type="SUPFAM" id="SSF90123">
    <property type="entry name" value="ABC transporter transmembrane region"/>
    <property type="match status" value="2"/>
</dbReference>
<dbReference type="GO" id="GO:0000329">
    <property type="term" value="C:fungal-type vacuole membrane"/>
    <property type="evidence" value="ECO:0007669"/>
    <property type="project" value="UniProtKB-ARBA"/>
</dbReference>